<evidence type="ECO:0000256" key="1">
    <source>
        <dbReference type="ARBA" id="ARBA00004141"/>
    </source>
</evidence>
<dbReference type="OMA" id="RNIHEGF"/>
<evidence type="ECO:0000256" key="15">
    <source>
        <dbReference type="SAM" id="Phobius"/>
    </source>
</evidence>
<dbReference type="Gene3D" id="1.20.1730.10">
    <property type="entry name" value="Sodium/glucose cotransporter"/>
    <property type="match status" value="1"/>
</dbReference>
<keyword evidence="9" id="KW-0406">Ion transport</keyword>
<feature type="transmembrane region" description="Helical" evidence="15">
    <location>
        <begin position="122"/>
        <end position="144"/>
    </location>
</feature>
<sequence>MGSPTNSSAVSLRPTDFTAAGYMGPARLLDKDHGSVLPLSLRYLTPEFVSVLGMVGITAAIMSSVDSSMLSAASIVTRNAYEVIFRRSKSDLQVAQTLRLAIWMIGSCATYLALQVRSVLKLWIFSSEFVYVLLFPHFLCVFYFKKTNAYGSLLAFILGASFRLMCGEPSVNLPVIIKLPLYDEEAGQRFPFRLTGMCLCLVTLLVGSYVATALFEEGRLSQRWDVLQCFKKKAPGTVELKHDGTTQLSRSEPAVAAKEEPPTNAATAKDKVSGWTRILMCPTAVF</sequence>
<dbReference type="InterPro" id="IPR052244">
    <property type="entry name" value="Choline_transporter"/>
</dbReference>
<dbReference type="Proteomes" id="UP000821853">
    <property type="component" value="Unassembled WGS sequence"/>
</dbReference>
<evidence type="ECO:0000256" key="14">
    <source>
        <dbReference type="SAM" id="MobiDB-lite"/>
    </source>
</evidence>
<evidence type="ECO:0000256" key="4">
    <source>
        <dbReference type="ARBA" id="ARBA00022692"/>
    </source>
</evidence>
<protein>
    <submittedName>
        <fullName evidence="16">Uncharacterized protein</fullName>
    </submittedName>
</protein>
<evidence type="ECO:0000256" key="10">
    <source>
        <dbReference type="ARBA" id="ARBA00023136"/>
    </source>
</evidence>
<comment type="subcellular location">
    <subcellularLocation>
        <location evidence="1">Membrane</location>
        <topology evidence="1">Multi-pass membrane protein</topology>
    </subcellularLocation>
</comment>
<evidence type="ECO:0000256" key="11">
    <source>
        <dbReference type="ARBA" id="ARBA00023180"/>
    </source>
</evidence>
<dbReference type="EMBL" id="JABSTR010000008">
    <property type="protein sequence ID" value="KAH9376724.1"/>
    <property type="molecule type" value="Genomic_DNA"/>
</dbReference>
<dbReference type="PROSITE" id="PS50283">
    <property type="entry name" value="NA_SOLUT_SYMP_3"/>
    <property type="match status" value="1"/>
</dbReference>
<keyword evidence="7 15" id="KW-1133">Transmembrane helix</keyword>
<feature type="region of interest" description="Disordered" evidence="14">
    <location>
        <begin position="249"/>
        <end position="269"/>
    </location>
</feature>
<dbReference type="GO" id="GO:0005886">
    <property type="term" value="C:plasma membrane"/>
    <property type="evidence" value="ECO:0007669"/>
    <property type="project" value="TreeGrafter"/>
</dbReference>
<keyword evidence="4 15" id="KW-0812">Transmembrane</keyword>
<evidence type="ECO:0000256" key="2">
    <source>
        <dbReference type="ARBA" id="ARBA00006434"/>
    </source>
</evidence>
<keyword evidence="17" id="KW-1185">Reference proteome</keyword>
<evidence type="ECO:0000256" key="3">
    <source>
        <dbReference type="ARBA" id="ARBA00022448"/>
    </source>
</evidence>
<keyword evidence="12" id="KW-0739">Sodium transport</keyword>
<feature type="transmembrane region" description="Helical" evidence="15">
    <location>
        <begin position="97"/>
        <end position="116"/>
    </location>
</feature>
<feature type="transmembrane region" description="Helical" evidence="15">
    <location>
        <begin position="151"/>
        <end position="170"/>
    </location>
</feature>
<evidence type="ECO:0000313" key="16">
    <source>
        <dbReference type="EMBL" id="KAH9376724.1"/>
    </source>
</evidence>
<keyword evidence="3" id="KW-0813">Transport</keyword>
<dbReference type="PANTHER" id="PTHR45897">
    <property type="entry name" value="HIGH-AFFINITY CHOLINE TRANSPORTER 1"/>
    <property type="match status" value="1"/>
</dbReference>
<dbReference type="AlphaFoldDB" id="A0A9J6GR49"/>
<dbReference type="OrthoDB" id="6514850at2759"/>
<feature type="transmembrane region" description="Helical" evidence="15">
    <location>
        <begin position="48"/>
        <end position="76"/>
    </location>
</feature>
<accession>A0A9J6GR49</accession>
<evidence type="ECO:0000256" key="13">
    <source>
        <dbReference type="RuleBase" id="RU362091"/>
    </source>
</evidence>
<evidence type="ECO:0000256" key="8">
    <source>
        <dbReference type="ARBA" id="ARBA00023053"/>
    </source>
</evidence>
<keyword evidence="5" id="KW-0769">Symport</keyword>
<feature type="transmembrane region" description="Helical" evidence="15">
    <location>
        <begin position="190"/>
        <end position="215"/>
    </location>
</feature>
<evidence type="ECO:0000256" key="5">
    <source>
        <dbReference type="ARBA" id="ARBA00022847"/>
    </source>
</evidence>
<keyword evidence="11" id="KW-0325">Glycoprotein</keyword>
<dbReference type="GO" id="GO:0008292">
    <property type="term" value="P:acetylcholine biosynthetic process"/>
    <property type="evidence" value="ECO:0007669"/>
    <property type="project" value="TreeGrafter"/>
</dbReference>
<evidence type="ECO:0000256" key="9">
    <source>
        <dbReference type="ARBA" id="ARBA00023065"/>
    </source>
</evidence>
<name>A0A9J6GR49_HAELO</name>
<evidence type="ECO:0000256" key="7">
    <source>
        <dbReference type="ARBA" id="ARBA00022989"/>
    </source>
</evidence>
<dbReference type="Pfam" id="PF00474">
    <property type="entry name" value="SSF"/>
    <property type="match status" value="1"/>
</dbReference>
<comment type="similarity">
    <text evidence="2 13">Belongs to the sodium:solute symporter (SSF) (TC 2.A.21) family.</text>
</comment>
<evidence type="ECO:0000313" key="17">
    <source>
        <dbReference type="Proteomes" id="UP000821853"/>
    </source>
</evidence>
<proteinExistence type="inferred from homology"/>
<evidence type="ECO:0000256" key="6">
    <source>
        <dbReference type="ARBA" id="ARBA00022979"/>
    </source>
</evidence>
<dbReference type="InterPro" id="IPR001734">
    <property type="entry name" value="Na/solute_symporter"/>
</dbReference>
<evidence type="ECO:0000256" key="12">
    <source>
        <dbReference type="ARBA" id="ARBA00023201"/>
    </source>
</evidence>
<keyword evidence="10 15" id="KW-0472">Membrane</keyword>
<dbReference type="GO" id="GO:0005307">
    <property type="term" value="F:choline:sodium symporter activity"/>
    <property type="evidence" value="ECO:0007669"/>
    <property type="project" value="TreeGrafter"/>
</dbReference>
<reference evidence="16 17" key="1">
    <citation type="journal article" date="2020" name="Cell">
        <title>Large-Scale Comparative Analyses of Tick Genomes Elucidate Their Genetic Diversity and Vector Capacities.</title>
        <authorList>
            <consortium name="Tick Genome and Microbiome Consortium (TIGMIC)"/>
            <person name="Jia N."/>
            <person name="Wang J."/>
            <person name="Shi W."/>
            <person name="Du L."/>
            <person name="Sun Y."/>
            <person name="Zhan W."/>
            <person name="Jiang J.F."/>
            <person name="Wang Q."/>
            <person name="Zhang B."/>
            <person name="Ji P."/>
            <person name="Bell-Sakyi L."/>
            <person name="Cui X.M."/>
            <person name="Yuan T.T."/>
            <person name="Jiang B.G."/>
            <person name="Yang W.F."/>
            <person name="Lam T.T."/>
            <person name="Chang Q.C."/>
            <person name="Ding S.J."/>
            <person name="Wang X.J."/>
            <person name="Zhu J.G."/>
            <person name="Ruan X.D."/>
            <person name="Zhao L."/>
            <person name="Wei J.T."/>
            <person name="Ye R.Z."/>
            <person name="Que T.C."/>
            <person name="Du C.H."/>
            <person name="Zhou Y.H."/>
            <person name="Cheng J.X."/>
            <person name="Dai P.F."/>
            <person name="Guo W.B."/>
            <person name="Han X.H."/>
            <person name="Huang E.J."/>
            <person name="Li L.F."/>
            <person name="Wei W."/>
            <person name="Gao Y.C."/>
            <person name="Liu J.Z."/>
            <person name="Shao H.Z."/>
            <person name="Wang X."/>
            <person name="Wang C.C."/>
            <person name="Yang T.C."/>
            <person name="Huo Q.B."/>
            <person name="Li W."/>
            <person name="Chen H.Y."/>
            <person name="Chen S.E."/>
            <person name="Zhou L.G."/>
            <person name="Ni X.B."/>
            <person name="Tian J.H."/>
            <person name="Sheng Y."/>
            <person name="Liu T."/>
            <person name="Pan Y.S."/>
            <person name="Xia L.Y."/>
            <person name="Li J."/>
            <person name="Zhao F."/>
            <person name="Cao W.C."/>
        </authorList>
    </citation>
    <scope>NUCLEOTIDE SEQUENCE [LARGE SCALE GENOMIC DNA]</scope>
    <source>
        <strain evidence="16">HaeL-2018</strain>
    </source>
</reference>
<dbReference type="VEuPathDB" id="VectorBase:HLOH_054661"/>
<keyword evidence="6" id="KW-0530">Neurotransmitter biosynthesis</keyword>
<gene>
    <name evidence="16" type="ORF">HPB48_013299</name>
</gene>
<keyword evidence="8" id="KW-0915">Sodium</keyword>
<dbReference type="InterPro" id="IPR038377">
    <property type="entry name" value="Na/Glc_symporter_sf"/>
</dbReference>
<comment type="caution">
    <text evidence="16">The sequence shown here is derived from an EMBL/GenBank/DDBJ whole genome shotgun (WGS) entry which is preliminary data.</text>
</comment>
<dbReference type="PANTHER" id="PTHR45897:SF4">
    <property type="entry name" value="HIGH-AFFINITY CHOLINE TRANSPORTER 1"/>
    <property type="match status" value="1"/>
</dbReference>
<organism evidence="16 17">
    <name type="scientific">Haemaphysalis longicornis</name>
    <name type="common">Bush tick</name>
    <dbReference type="NCBI Taxonomy" id="44386"/>
    <lineage>
        <taxon>Eukaryota</taxon>
        <taxon>Metazoa</taxon>
        <taxon>Ecdysozoa</taxon>
        <taxon>Arthropoda</taxon>
        <taxon>Chelicerata</taxon>
        <taxon>Arachnida</taxon>
        <taxon>Acari</taxon>
        <taxon>Parasitiformes</taxon>
        <taxon>Ixodida</taxon>
        <taxon>Ixodoidea</taxon>
        <taxon>Ixodidae</taxon>
        <taxon>Haemaphysalinae</taxon>
        <taxon>Haemaphysalis</taxon>
    </lineage>
</organism>